<dbReference type="EMBL" id="BMPG01000002">
    <property type="protein sequence ID" value="GGL60602.1"/>
    <property type="molecule type" value="Genomic_DNA"/>
</dbReference>
<protein>
    <submittedName>
        <fullName evidence="4">Metal transporter</fullName>
    </submittedName>
</protein>
<dbReference type="Pfam" id="PF02080">
    <property type="entry name" value="TrkA_C"/>
    <property type="match status" value="2"/>
</dbReference>
<dbReference type="PANTHER" id="PTHR43833">
    <property type="entry name" value="POTASSIUM CHANNEL PROTEIN 2-RELATED-RELATED"/>
    <property type="match status" value="1"/>
</dbReference>
<evidence type="ECO:0000313" key="4">
    <source>
        <dbReference type="EMBL" id="GGL60602.1"/>
    </source>
</evidence>
<dbReference type="InterPro" id="IPR003148">
    <property type="entry name" value="RCK_N"/>
</dbReference>
<feature type="domain" description="RCK N-terminal" evidence="2">
    <location>
        <begin position="109"/>
        <end position="224"/>
    </location>
</feature>
<name>A0A830F3U6_9EURY</name>
<evidence type="ECO:0000313" key="5">
    <source>
        <dbReference type="Proteomes" id="UP000607197"/>
    </source>
</evidence>
<dbReference type="InterPro" id="IPR006037">
    <property type="entry name" value="RCK_C"/>
</dbReference>
<dbReference type="Gene3D" id="3.40.50.720">
    <property type="entry name" value="NAD(P)-binding Rossmann-like Domain"/>
    <property type="match status" value="2"/>
</dbReference>
<feature type="transmembrane region" description="Helical" evidence="1">
    <location>
        <begin position="68"/>
        <end position="94"/>
    </location>
</feature>
<evidence type="ECO:0000259" key="3">
    <source>
        <dbReference type="PROSITE" id="PS51202"/>
    </source>
</evidence>
<dbReference type="Pfam" id="PF02254">
    <property type="entry name" value="TrkA_N"/>
    <property type="match status" value="2"/>
</dbReference>
<keyword evidence="1" id="KW-0812">Transmembrane</keyword>
<dbReference type="Gene3D" id="3.30.70.1450">
    <property type="entry name" value="Regulator of K+ conductance, C-terminal domain"/>
    <property type="match status" value="2"/>
</dbReference>
<reference evidence="4" key="2">
    <citation type="submission" date="2020-09" db="EMBL/GenBank/DDBJ databases">
        <authorList>
            <person name="Sun Q."/>
            <person name="Ohkuma M."/>
        </authorList>
    </citation>
    <scope>NUCLEOTIDE SEQUENCE</scope>
    <source>
        <strain evidence="4">JCM 19596</strain>
    </source>
</reference>
<gene>
    <name evidence="4" type="ORF">GCM10009039_18580</name>
</gene>
<evidence type="ECO:0000256" key="1">
    <source>
        <dbReference type="SAM" id="Phobius"/>
    </source>
</evidence>
<dbReference type="PANTHER" id="PTHR43833:SF9">
    <property type="entry name" value="POTASSIUM CHANNEL PROTEIN YUGO-RELATED"/>
    <property type="match status" value="1"/>
</dbReference>
<evidence type="ECO:0000259" key="2">
    <source>
        <dbReference type="PROSITE" id="PS51201"/>
    </source>
</evidence>
<accession>A0A830F3U6</accession>
<dbReference type="SUPFAM" id="SSF116726">
    <property type="entry name" value="TrkA C-terminal domain-like"/>
    <property type="match status" value="2"/>
</dbReference>
<dbReference type="InterPro" id="IPR036291">
    <property type="entry name" value="NAD(P)-bd_dom_sf"/>
</dbReference>
<dbReference type="Gene3D" id="1.10.287.70">
    <property type="match status" value="1"/>
</dbReference>
<dbReference type="SUPFAM" id="SSF81324">
    <property type="entry name" value="Voltage-gated potassium channels"/>
    <property type="match status" value="1"/>
</dbReference>
<comment type="caution">
    <text evidence="4">The sequence shown here is derived from an EMBL/GenBank/DDBJ whole genome shotgun (WGS) entry which is preliminary data.</text>
</comment>
<dbReference type="Proteomes" id="UP000607197">
    <property type="component" value="Unassembled WGS sequence"/>
</dbReference>
<dbReference type="InterPro" id="IPR050721">
    <property type="entry name" value="Trk_Ktr_HKT_K-transport"/>
</dbReference>
<dbReference type="InterPro" id="IPR036721">
    <property type="entry name" value="RCK_C_sf"/>
</dbReference>
<dbReference type="PROSITE" id="PS51202">
    <property type="entry name" value="RCK_C"/>
    <property type="match status" value="2"/>
</dbReference>
<dbReference type="PROSITE" id="PS51257">
    <property type="entry name" value="PROKAR_LIPOPROTEIN"/>
    <property type="match status" value="1"/>
</dbReference>
<dbReference type="OrthoDB" id="43518at2157"/>
<dbReference type="RefSeq" id="WP_188978221.1">
    <property type="nucleotide sequence ID" value="NZ_BMPG01000002.1"/>
</dbReference>
<sequence>MDRQQRRVAGYLALVAAVTVACTLAYAYGMATFEGRPRSLLYSLHVVVETFTTTGYGEDAGWQSAPMLVLMVVMQFTGILLVFLALPIFVVPWIERRLEVEPPTRVDVTDHVVICGFTPRGDTLVDELDAQGVDHVIVLDDEERARELHEAGRTVVAGDPEEERTLERACVDDARAVVLDGGDEANAIVALSVREVAPDVELVGFVQDPAGGRYIRLAGADRVLSPHVILGRSLADRVTSAITPDLGETVEIGSDFEIAEIPIQSDSELDGATLADAGIRERTGVNVIGAWFAGEFVAGPPPARELHRNTILLVAGSREALESLKRYTLADPRYDRDHGRVVVAGAGEVGSIVHESLERTDIDATLVDRVDGDDVDVVGDVTETETLEAADLGDADALILALGDDSSTVFSTLVAREFAADLDIICRANEAEAANRIYAAGADYVLTLSRVSGRMLAATLLGEDVMTLDTQVDIVRTDAPGFEGLTLAEADIRSRTGCTVVAVERDDDVHTDLGPDFRIRTGDALVVAGTDTDIATFNELAGVTPAPATD</sequence>
<proteinExistence type="predicted"/>
<dbReference type="PROSITE" id="PS51201">
    <property type="entry name" value="RCK_N"/>
    <property type="match status" value="2"/>
</dbReference>
<dbReference type="GO" id="GO:0008324">
    <property type="term" value="F:monoatomic cation transmembrane transporter activity"/>
    <property type="evidence" value="ECO:0007669"/>
    <property type="project" value="InterPro"/>
</dbReference>
<feature type="transmembrane region" description="Helical" evidence="1">
    <location>
        <begin position="9"/>
        <end position="28"/>
    </location>
</feature>
<dbReference type="SUPFAM" id="SSF51735">
    <property type="entry name" value="NAD(P)-binding Rossmann-fold domains"/>
    <property type="match status" value="2"/>
</dbReference>
<feature type="domain" description="RCK C-terminal" evidence="3">
    <location>
        <begin position="455"/>
        <end position="543"/>
    </location>
</feature>
<feature type="domain" description="RCK C-terminal" evidence="3">
    <location>
        <begin position="245"/>
        <end position="330"/>
    </location>
</feature>
<organism evidence="4 5">
    <name type="scientific">Halocalculus aciditolerans</name>
    <dbReference type="NCBI Taxonomy" id="1383812"/>
    <lineage>
        <taxon>Archaea</taxon>
        <taxon>Methanobacteriati</taxon>
        <taxon>Methanobacteriota</taxon>
        <taxon>Stenosarchaea group</taxon>
        <taxon>Halobacteria</taxon>
        <taxon>Halobacteriales</taxon>
        <taxon>Halobacteriaceae</taxon>
        <taxon>Halocalculus</taxon>
    </lineage>
</organism>
<dbReference type="AlphaFoldDB" id="A0A830F3U6"/>
<feature type="domain" description="RCK N-terminal" evidence="2">
    <location>
        <begin position="338"/>
        <end position="446"/>
    </location>
</feature>
<dbReference type="GO" id="GO:0006813">
    <property type="term" value="P:potassium ion transport"/>
    <property type="evidence" value="ECO:0007669"/>
    <property type="project" value="InterPro"/>
</dbReference>
<keyword evidence="1" id="KW-0472">Membrane</keyword>
<keyword evidence="5" id="KW-1185">Reference proteome</keyword>
<reference evidence="4" key="1">
    <citation type="journal article" date="2014" name="Int. J. Syst. Evol. Microbiol.">
        <title>Complete genome sequence of Corynebacterium casei LMG S-19264T (=DSM 44701T), isolated from a smear-ripened cheese.</title>
        <authorList>
            <consortium name="US DOE Joint Genome Institute (JGI-PGF)"/>
            <person name="Walter F."/>
            <person name="Albersmeier A."/>
            <person name="Kalinowski J."/>
            <person name="Ruckert C."/>
        </authorList>
    </citation>
    <scope>NUCLEOTIDE SEQUENCE</scope>
    <source>
        <strain evidence="4">JCM 19596</strain>
    </source>
</reference>
<keyword evidence="1" id="KW-1133">Transmembrane helix</keyword>